<dbReference type="Pfam" id="PF13954">
    <property type="entry name" value="PapC_N"/>
    <property type="match status" value="1"/>
</dbReference>
<dbReference type="NCBIfam" id="NF011763">
    <property type="entry name" value="PRK15217.1"/>
    <property type="match status" value="1"/>
</dbReference>
<dbReference type="AlphaFoldDB" id="A0A3L9I4V3"/>
<sequence>MLRMTPLASAIVALLLGIEAYAAEETFDTHFMIGGMKDQQVANIRLDDNQPLPGQYDIDIYVNKQWRGKYEIIVKDNPQETCLSIEVIKRLGINSDNFASGKQCLTFEQLVQGGSYTWDIGVFRLDFSVPQAWVEELESGYVPPENWERGINAFYTSYYVSQYYSDYKASGNSKSTYVRFNSELNLLGWQLHSDASFSKTNNNPGVWKSNTLYLERGFAQLLGTLRVGDMYTSSDIFDSVRFSGVRLFRDMQMLPNSKQNFTPRVQGIAQSNALVTIEQNGFVVYQKEVPPGPFAITDLQLAGGGADLDVSVKEADGSVTTYLVPYAAVPNMLQPGVSKYDFAAGRSHIEGASKQSDFVQAGYQYGFNNLLTLYGGSMVANNYYAFTLGTGWNTRIGAISVDATKSHSKQDNGDVFDGQSYQIAYNKFVSQTSTRFGLAAWRYS</sequence>
<feature type="signal peptide" evidence="9">
    <location>
        <begin position="1"/>
        <end position="22"/>
    </location>
</feature>
<evidence type="ECO:0000256" key="1">
    <source>
        <dbReference type="ARBA" id="ARBA00004571"/>
    </source>
</evidence>
<dbReference type="InterPro" id="IPR037224">
    <property type="entry name" value="PapC_N_sf"/>
</dbReference>
<dbReference type="InterPro" id="IPR018030">
    <property type="entry name" value="Fimbrial_membr_usher_CS"/>
</dbReference>
<keyword evidence="3 8" id="KW-0813">Transport</keyword>
<evidence type="ECO:0000256" key="8">
    <source>
        <dbReference type="RuleBase" id="RU003884"/>
    </source>
</evidence>
<dbReference type="Gene3D" id="3.10.20.410">
    <property type="match status" value="1"/>
</dbReference>
<reference evidence="11 12" key="1">
    <citation type="submission" date="2018-10" db="EMBL/GenBank/DDBJ databases">
        <title>Comparison of Escherichia coli isolates recovered from retail chicken and from chicken fecal samples by antimicrobial susceptibility test and whole genome sequencing.</title>
        <authorList>
            <person name="Tang B."/>
            <person name="Ma Y."/>
            <person name="He X."/>
            <person name="Cao L."/>
            <person name="Xia X."/>
            <person name="Yang H."/>
        </authorList>
    </citation>
    <scope>NUCLEOTIDE SEQUENCE [LARGE SCALE GENOMIC DNA]</scope>
    <source>
        <strain evidence="11 12">CMJH98b</strain>
    </source>
</reference>
<comment type="subcellular location">
    <subcellularLocation>
        <location evidence="1 8">Cell outer membrane</location>
        <topology evidence="1 8">Multi-pass membrane protein</topology>
    </subcellularLocation>
</comment>
<dbReference type="FunFam" id="2.60.40.3110:FF:000001">
    <property type="entry name" value="Putative fimbrial outer membrane usher"/>
    <property type="match status" value="1"/>
</dbReference>
<evidence type="ECO:0000256" key="5">
    <source>
        <dbReference type="ARBA" id="ARBA00022729"/>
    </source>
</evidence>
<dbReference type="PANTHER" id="PTHR30451">
    <property type="entry name" value="OUTER MEMBRANE USHER PROTEIN"/>
    <property type="match status" value="1"/>
</dbReference>
<evidence type="ECO:0000256" key="9">
    <source>
        <dbReference type="SAM" id="SignalP"/>
    </source>
</evidence>
<name>A0A3L9I4V3_ECOLX</name>
<evidence type="ECO:0000256" key="3">
    <source>
        <dbReference type="ARBA" id="ARBA00022448"/>
    </source>
</evidence>
<keyword evidence="4 8" id="KW-0812">Transmembrane</keyword>
<dbReference type="EMBL" id="RDDM01000143">
    <property type="protein sequence ID" value="RLY56313.1"/>
    <property type="molecule type" value="Genomic_DNA"/>
</dbReference>
<evidence type="ECO:0000313" key="11">
    <source>
        <dbReference type="EMBL" id="RLY56313.1"/>
    </source>
</evidence>
<feature type="chain" id="PRO_5018136948" evidence="9">
    <location>
        <begin position="23"/>
        <end position="444"/>
    </location>
</feature>
<dbReference type="PROSITE" id="PS01151">
    <property type="entry name" value="FIMBRIAL_USHER"/>
    <property type="match status" value="1"/>
</dbReference>
<keyword evidence="6 8" id="KW-0472">Membrane</keyword>
<evidence type="ECO:0000256" key="6">
    <source>
        <dbReference type="ARBA" id="ARBA00023136"/>
    </source>
</evidence>
<keyword evidence="7 8" id="KW-0998">Cell outer membrane</keyword>
<dbReference type="PANTHER" id="PTHR30451:SF3">
    <property type="entry name" value="OUTER MEMBRANE USHER PROTEIN HTRE-RELATED"/>
    <property type="match status" value="1"/>
</dbReference>
<gene>
    <name evidence="11" type="ORF">EAI46_17225</name>
</gene>
<dbReference type="InterPro" id="IPR000015">
    <property type="entry name" value="Fimb_usher"/>
</dbReference>
<proteinExistence type="inferred from homology"/>
<dbReference type="InterPro" id="IPR025885">
    <property type="entry name" value="PapC_N"/>
</dbReference>
<dbReference type="GO" id="GO:0015473">
    <property type="term" value="F:fimbrial usher porin activity"/>
    <property type="evidence" value="ECO:0007669"/>
    <property type="project" value="InterPro"/>
</dbReference>
<accession>A0A3L9I4V3</accession>
<organism evidence="11 12">
    <name type="scientific">Escherichia coli</name>
    <dbReference type="NCBI Taxonomy" id="562"/>
    <lineage>
        <taxon>Bacteria</taxon>
        <taxon>Pseudomonadati</taxon>
        <taxon>Pseudomonadota</taxon>
        <taxon>Gammaproteobacteria</taxon>
        <taxon>Enterobacterales</taxon>
        <taxon>Enterobacteriaceae</taxon>
        <taxon>Escherichia</taxon>
    </lineage>
</organism>
<keyword evidence="5 9" id="KW-0732">Signal</keyword>
<evidence type="ECO:0000256" key="4">
    <source>
        <dbReference type="ARBA" id="ARBA00022692"/>
    </source>
</evidence>
<evidence type="ECO:0000256" key="7">
    <source>
        <dbReference type="ARBA" id="ARBA00023237"/>
    </source>
</evidence>
<dbReference type="Gene3D" id="2.60.40.3110">
    <property type="match status" value="1"/>
</dbReference>
<feature type="domain" description="PapC N-terminal" evidence="10">
    <location>
        <begin position="26"/>
        <end position="161"/>
    </location>
</feature>
<comment type="caution">
    <text evidence="11">The sequence shown here is derived from an EMBL/GenBank/DDBJ whole genome shotgun (WGS) entry which is preliminary data.</text>
</comment>
<evidence type="ECO:0000313" key="12">
    <source>
        <dbReference type="Proteomes" id="UP000281340"/>
    </source>
</evidence>
<dbReference type="GO" id="GO:0009279">
    <property type="term" value="C:cell outer membrane"/>
    <property type="evidence" value="ECO:0007669"/>
    <property type="project" value="UniProtKB-SubCell"/>
</dbReference>
<keyword evidence="8" id="KW-1029">Fimbrium biogenesis</keyword>
<dbReference type="Proteomes" id="UP000281340">
    <property type="component" value="Unassembled WGS sequence"/>
</dbReference>
<dbReference type="Pfam" id="PF00577">
    <property type="entry name" value="Usher"/>
    <property type="match status" value="1"/>
</dbReference>
<protein>
    <submittedName>
        <fullName evidence="11">Fimbrial biogenesis outer membrane usher protein</fullName>
    </submittedName>
</protein>
<dbReference type="SUPFAM" id="SSF141729">
    <property type="entry name" value="FimD N-terminal domain-like"/>
    <property type="match status" value="1"/>
</dbReference>
<dbReference type="GO" id="GO:0009297">
    <property type="term" value="P:pilus assembly"/>
    <property type="evidence" value="ECO:0007669"/>
    <property type="project" value="InterPro"/>
</dbReference>
<evidence type="ECO:0000259" key="10">
    <source>
        <dbReference type="Pfam" id="PF13954"/>
    </source>
</evidence>
<evidence type="ECO:0000256" key="2">
    <source>
        <dbReference type="ARBA" id="ARBA00008064"/>
    </source>
</evidence>
<feature type="non-terminal residue" evidence="11">
    <location>
        <position position="444"/>
    </location>
</feature>
<comment type="similarity">
    <text evidence="2 8">Belongs to the fimbrial export usher family.</text>
</comment>